<feature type="signal peptide" evidence="1">
    <location>
        <begin position="1"/>
        <end position="24"/>
    </location>
</feature>
<keyword evidence="4" id="KW-1185">Reference proteome</keyword>
<dbReference type="InterPro" id="IPR050643">
    <property type="entry name" value="Periplasmic_pilus_chap"/>
</dbReference>
<organism evidence="3 4">
    <name type="scientific">Rhodomicrobium vannielii (strain ATCC 17100 / DSM 162 / LMG 4299 / NCIMB 10020 / ATH 3.1.1)</name>
    <dbReference type="NCBI Taxonomy" id="648757"/>
    <lineage>
        <taxon>Bacteria</taxon>
        <taxon>Pseudomonadati</taxon>
        <taxon>Pseudomonadota</taxon>
        <taxon>Alphaproteobacteria</taxon>
        <taxon>Hyphomicrobiales</taxon>
        <taxon>Hyphomicrobiaceae</taxon>
        <taxon>Rhodomicrobium</taxon>
    </lineage>
</organism>
<feature type="chain" id="PRO_5003170717" description="Pili assembly chaperone N-terminal domain-containing protein" evidence="1">
    <location>
        <begin position="25"/>
        <end position="245"/>
    </location>
</feature>
<reference evidence="4" key="1">
    <citation type="journal article" date="2011" name="J. Bacteriol.">
        <title>Genome sequences of eight morphologically diverse alphaproteobacteria.</title>
        <authorList>
            <consortium name="US DOE Joint Genome Institute"/>
            <person name="Brown P.J."/>
            <person name="Kysela D.T."/>
            <person name="Buechlein A."/>
            <person name="Hemmerich C."/>
            <person name="Brun Y.V."/>
        </authorList>
    </citation>
    <scope>NUCLEOTIDE SEQUENCE [LARGE SCALE GENOMIC DNA]</scope>
    <source>
        <strain evidence="4">ATCC 17100 / ATH 3.1.1 / DSM 162 / LMG 4299</strain>
    </source>
</reference>
<dbReference type="AlphaFoldDB" id="E3I1K4"/>
<dbReference type="STRING" id="648757.Rvan_3183"/>
<evidence type="ECO:0000259" key="2">
    <source>
        <dbReference type="Pfam" id="PF00345"/>
    </source>
</evidence>
<dbReference type="InterPro" id="IPR013783">
    <property type="entry name" value="Ig-like_fold"/>
</dbReference>
<name>E3I1K4_RHOVT</name>
<dbReference type="SUPFAM" id="SSF49354">
    <property type="entry name" value="PapD-like"/>
    <property type="match status" value="1"/>
</dbReference>
<keyword evidence="1" id="KW-0732">Signal</keyword>
<dbReference type="Gene3D" id="2.60.40.10">
    <property type="entry name" value="Immunoglobulins"/>
    <property type="match status" value="1"/>
</dbReference>
<dbReference type="EMBL" id="CP002292">
    <property type="protein sequence ID" value="ADP72379.1"/>
    <property type="molecule type" value="Genomic_DNA"/>
</dbReference>
<dbReference type="RefSeq" id="WP_013420739.1">
    <property type="nucleotide sequence ID" value="NC_014664.1"/>
</dbReference>
<dbReference type="eggNOG" id="COG3121">
    <property type="taxonomic scope" value="Bacteria"/>
</dbReference>
<feature type="domain" description="Pili assembly chaperone N-terminal" evidence="2">
    <location>
        <begin position="40"/>
        <end position="137"/>
    </location>
</feature>
<dbReference type="GO" id="GO:0030288">
    <property type="term" value="C:outer membrane-bounded periplasmic space"/>
    <property type="evidence" value="ECO:0007669"/>
    <property type="project" value="InterPro"/>
</dbReference>
<dbReference type="KEGG" id="rva:Rvan_3183"/>
<dbReference type="Pfam" id="PF00345">
    <property type="entry name" value="PapD_N"/>
    <property type="match status" value="1"/>
</dbReference>
<dbReference type="PANTHER" id="PTHR30251:SF4">
    <property type="entry name" value="SLR1668 PROTEIN"/>
    <property type="match status" value="1"/>
</dbReference>
<dbReference type="GO" id="GO:0071555">
    <property type="term" value="P:cell wall organization"/>
    <property type="evidence" value="ECO:0007669"/>
    <property type="project" value="InterPro"/>
</dbReference>
<dbReference type="HOGENOM" id="CLU_082344_1_0_5"/>
<dbReference type="OrthoDB" id="369595at2"/>
<gene>
    <name evidence="3" type="ordered locus">Rvan_3183</name>
</gene>
<sequence length="245" mass="26266">MCAFLTRVFFVSMSLAFAGPSAHALGVTPLVVEINSGDPSQRTAQILVNNDSDRDVPIEVVVSRAEIAEDGSRQVTPAPNDFLIFPPSRMLRPHSKQVFRVQWAGTPVARSQTYILAVNQLPVAMPEKKSGFQIVFNFDVVANVAPPSGKKALDVLSSGVVSEDGKKYVSLLLSNPGTVHSKLSEASLTLKSGSWAKTLSPGELEYAVGIGLVQPGKKRRFKLAVPMPADVKNVGAEVELGKAMR</sequence>
<protein>
    <recommendedName>
        <fullName evidence="2">Pili assembly chaperone N-terminal domain-containing protein</fullName>
    </recommendedName>
</protein>
<evidence type="ECO:0000313" key="4">
    <source>
        <dbReference type="Proteomes" id="UP000001399"/>
    </source>
</evidence>
<proteinExistence type="predicted"/>
<dbReference type="InterPro" id="IPR008962">
    <property type="entry name" value="PapD-like_sf"/>
</dbReference>
<accession>E3I1K4</accession>
<dbReference type="InterPro" id="IPR016147">
    <property type="entry name" value="Pili_assmbl_chaperone_N"/>
</dbReference>
<dbReference type="PANTHER" id="PTHR30251">
    <property type="entry name" value="PILUS ASSEMBLY CHAPERONE"/>
    <property type="match status" value="1"/>
</dbReference>
<evidence type="ECO:0000313" key="3">
    <source>
        <dbReference type="EMBL" id="ADP72379.1"/>
    </source>
</evidence>
<dbReference type="Proteomes" id="UP000001399">
    <property type="component" value="Chromosome"/>
</dbReference>
<evidence type="ECO:0000256" key="1">
    <source>
        <dbReference type="SAM" id="SignalP"/>
    </source>
</evidence>